<name>A0ABT3N3C3_9GAMM</name>
<proteinExistence type="predicted"/>
<protein>
    <submittedName>
        <fullName evidence="2">Uncharacterized protein</fullName>
    </submittedName>
</protein>
<dbReference type="Gene3D" id="1.10.3290.20">
    <property type="match status" value="1"/>
</dbReference>
<dbReference type="EMBL" id="JAPFCC010000001">
    <property type="protein sequence ID" value="MCW7556132.1"/>
    <property type="molecule type" value="Genomic_DNA"/>
</dbReference>
<gene>
    <name evidence="2" type="ORF">NX722_26595</name>
</gene>
<keyword evidence="3" id="KW-1185">Reference proteome</keyword>
<dbReference type="SUPFAM" id="SSF103383">
    <property type="entry name" value="Antivirulence factor"/>
    <property type="match status" value="1"/>
</dbReference>
<evidence type="ECO:0000313" key="2">
    <source>
        <dbReference type="EMBL" id="MCW7556132.1"/>
    </source>
</evidence>
<feature type="compositionally biased region" description="Basic and acidic residues" evidence="1">
    <location>
        <begin position="22"/>
        <end position="36"/>
    </location>
</feature>
<dbReference type="RefSeq" id="WP_262565846.1">
    <property type="nucleotide sequence ID" value="NZ_JAPFCC010000001.1"/>
</dbReference>
<organism evidence="2 3">
    <name type="scientific">Endozoicomonas gorgoniicola</name>
    <dbReference type="NCBI Taxonomy" id="1234144"/>
    <lineage>
        <taxon>Bacteria</taxon>
        <taxon>Pseudomonadati</taxon>
        <taxon>Pseudomonadota</taxon>
        <taxon>Gammaproteobacteria</taxon>
        <taxon>Oceanospirillales</taxon>
        <taxon>Endozoicomonadaceae</taxon>
        <taxon>Endozoicomonas</taxon>
    </lineage>
</organism>
<evidence type="ECO:0000313" key="3">
    <source>
        <dbReference type="Proteomes" id="UP001209854"/>
    </source>
</evidence>
<dbReference type="InterPro" id="IPR008798">
    <property type="entry name" value="Avirulence_B/C"/>
</dbReference>
<comment type="caution">
    <text evidence="2">The sequence shown here is derived from an EMBL/GenBank/DDBJ whole genome shotgun (WGS) entry which is preliminary data.</text>
</comment>
<sequence>MNSLTPAPCFEPQLSANTSHDSLNREPESEAPKEEAPLFGVRKVNSLPHGHGLKWSLPPMSSSYVPLALRPVRELMGEDDHSVETAINELWELLNKQVYWLSSLPDDAKADFRSFIHNNFDPSEITNTCRQELADRLMSDMMMFSPGPESVIGKHLAKRPKDKWDDILKYGDPSVWDEEFELTVETGLLKLRHNDLKAKGLVDFCRERRREIAEKLGDSQAYRFGLETRDSVVTFLSSPAYRHAIDRAVETKPNGEDYIETYNKDGLIIRKIQGFIDGKPVGLTELELWLCPLKENDRFRFTHEKFFKHAYTYANDHMGKIENTFYCPVWRSPDAEEAIPEIMPHIYKLIEKAIAGDLSQIPRIHWWYVQLAPVVRGPGGIAEMITNTICRLHRIDLPPWAEGVAPSVKVLLEPSEERFCQNYHKLFSAGQEQLEKIFRPQIPPATEAHTSAST</sequence>
<feature type="region of interest" description="Disordered" evidence="1">
    <location>
        <begin position="1"/>
        <end position="36"/>
    </location>
</feature>
<reference evidence="2 3" key="1">
    <citation type="submission" date="2022-10" db="EMBL/GenBank/DDBJ databases">
        <title>High-quality genome sequences of two octocoral-associated bacteria, Endozoicomonas euniceicola EF212 and Endozoicomonas gorgoniicola PS125.</title>
        <authorList>
            <person name="Chiou Y.-J."/>
            <person name="Chen Y.-H."/>
        </authorList>
    </citation>
    <scope>NUCLEOTIDE SEQUENCE [LARGE SCALE GENOMIC DNA]</scope>
    <source>
        <strain evidence="2 3">PS125</strain>
    </source>
</reference>
<dbReference type="Pfam" id="PF05394">
    <property type="entry name" value="AvrB_AvrC"/>
    <property type="match status" value="1"/>
</dbReference>
<dbReference type="InterPro" id="IPR036231">
    <property type="entry name" value="Avirulence_B/C_sf"/>
</dbReference>
<evidence type="ECO:0000256" key="1">
    <source>
        <dbReference type="SAM" id="MobiDB-lite"/>
    </source>
</evidence>
<accession>A0ABT3N3C3</accession>
<dbReference type="Proteomes" id="UP001209854">
    <property type="component" value="Unassembled WGS sequence"/>
</dbReference>